<dbReference type="Gene3D" id="3.40.50.1700">
    <property type="entry name" value="Glycoside hydrolase family 3 C-terminal domain"/>
    <property type="match status" value="1"/>
</dbReference>
<dbReference type="Gene3D" id="2.60.40.10">
    <property type="entry name" value="Immunoglobulins"/>
    <property type="match status" value="1"/>
</dbReference>
<evidence type="ECO:0000313" key="5">
    <source>
        <dbReference type="Proteomes" id="UP000442105"/>
    </source>
</evidence>
<dbReference type="InterPro" id="IPR011658">
    <property type="entry name" value="PA14_dom"/>
</dbReference>
<dbReference type="InterPro" id="IPR037524">
    <property type="entry name" value="PA14/GLEYA"/>
</dbReference>
<dbReference type="InterPro" id="IPR013783">
    <property type="entry name" value="Ig-like_fold"/>
</dbReference>
<dbReference type="InterPro" id="IPR026891">
    <property type="entry name" value="Fn3-like"/>
</dbReference>
<evidence type="ECO:0000256" key="1">
    <source>
        <dbReference type="ARBA" id="ARBA00005336"/>
    </source>
</evidence>
<feature type="domain" description="PA14" evidence="3">
    <location>
        <begin position="2"/>
        <end position="144"/>
    </location>
</feature>
<comment type="caution">
    <text evidence="4">The sequence shown here is derived from an EMBL/GenBank/DDBJ whole genome shotgun (WGS) entry which is preliminary data.</text>
</comment>
<dbReference type="GO" id="GO:0005975">
    <property type="term" value="P:carbohydrate metabolic process"/>
    <property type="evidence" value="ECO:0007669"/>
    <property type="project" value="InterPro"/>
</dbReference>
<dbReference type="RefSeq" id="WP_194268427.1">
    <property type="nucleotide sequence ID" value="NZ_VZCW01000233.1"/>
</dbReference>
<gene>
    <name evidence="4" type="ORF">F7D95_08970</name>
</gene>
<protein>
    <submittedName>
        <fullName evidence="4">Glycoside hydrolase family 3 protein</fullName>
    </submittedName>
</protein>
<dbReference type="PANTHER" id="PTHR42715:SF10">
    <property type="entry name" value="BETA-GLUCOSIDASE"/>
    <property type="match status" value="1"/>
</dbReference>
<dbReference type="Proteomes" id="UP000442105">
    <property type="component" value="Unassembled WGS sequence"/>
</dbReference>
<dbReference type="EMBL" id="VZCW01000233">
    <property type="protein sequence ID" value="MQN12950.1"/>
    <property type="molecule type" value="Genomic_DNA"/>
</dbReference>
<dbReference type="SMART" id="SM00758">
    <property type="entry name" value="PA14"/>
    <property type="match status" value="1"/>
</dbReference>
<dbReference type="InterPro" id="IPR036881">
    <property type="entry name" value="Glyco_hydro_3_C_sf"/>
</dbReference>
<dbReference type="PANTHER" id="PTHR42715">
    <property type="entry name" value="BETA-GLUCOSIDASE"/>
    <property type="match status" value="1"/>
</dbReference>
<organism evidence="4 5">
    <name type="scientific">Segatella copri</name>
    <dbReference type="NCBI Taxonomy" id="165179"/>
    <lineage>
        <taxon>Bacteria</taxon>
        <taxon>Pseudomonadati</taxon>
        <taxon>Bacteroidota</taxon>
        <taxon>Bacteroidia</taxon>
        <taxon>Bacteroidales</taxon>
        <taxon>Prevotellaceae</taxon>
        <taxon>Segatella</taxon>
    </lineage>
</organism>
<accession>A0AA90ZLQ4</accession>
<dbReference type="Pfam" id="PF14310">
    <property type="entry name" value="Fn3-like"/>
    <property type="match status" value="1"/>
</dbReference>
<dbReference type="SMART" id="SM01217">
    <property type="entry name" value="Fn3_like"/>
    <property type="match status" value="1"/>
</dbReference>
<sequence>MDGKMGFKGTFWNNRKMEGKPVAITQEKNPVQVTTYGQHSFAPNVKLVDFSAKYETVFRPKQTDKVLLDVAGCGHYEVYLNGEKKAEHSIWRTTESRIEFQAEKGKEYKIEIRYAEMPNYNADMKINIGHENPIDYQASLKQLKDCESVVFVGGISPQLEGEEMPIEISGFKGGDRTNIELPKVQRNFLKALKEAGKKVVFVNCSGSAIALTPETESCDAILQAWYPGQEGGEAVARVLFGEYNPAGKLPITFYKNSEQLPDFKDYSMKGRTYRYMNDALFPFGYGLSYTNFVISDAQLSATSFGKDGKITLTIPVNNVGKKDGTETIQVYVKDPTDADGPLKSLKAYQRVAVKAGQTVNAIITLDSKSFELFDATTNTVRTKGGKYEVYYGNSSADKDLKKVNVKLKIN</sequence>
<dbReference type="GO" id="GO:0004553">
    <property type="term" value="F:hydrolase activity, hydrolyzing O-glycosyl compounds"/>
    <property type="evidence" value="ECO:0007669"/>
    <property type="project" value="InterPro"/>
</dbReference>
<keyword evidence="2 4" id="KW-0378">Hydrolase</keyword>
<evidence type="ECO:0000256" key="2">
    <source>
        <dbReference type="ARBA" id="ARBA00022801"/>
    </source>
</evidence>
<feature type="non-terminal residue" evidence="4">
    <location>
        <position position="1"/>
    </location>
</feature>
<evidence type="ECO:0000313" key="4">
    <source>
        <dbReference type="EMBL" id="MQN12950.1"/>
    </source>
</evidence>
<dbReference type="AlphaFoldDB" id="A0AA90ZLQ4"/>
<dbReference type="InterPro" id="IPR002772">
    <property type="entry name" value="Glyco_hydro_3_C"/>
</dbReference>
<dbReference type="InterPro" id="IPR050288">
    <property type="entry name" value="Cellulose_deg_GH3"/>
</dbReference>
<dbReference type="SUPFAM" id="SSF52279">
    <property type="entry name" value="Beta-D-glucan exohydrolase, C-terminal domain"/>
    <property type="match status" value="1"/>
</dbReference>
<name>A0AA90ZLQ4_9BACT</name>
<dbReference type="Pfam" id="PF01915">
    <property type="entry name" value="Glyco_hydro_3_C"/>
    <property type="match status" value="1"/>
</dbReference>
<reference evidence="5" key="1">
    <citation type="submission" date="2019-09" db="EMBL/GenBank/DDBJ databases">
        <title>Distinct polysaccharide growth profiles of human intestinal Prevotella copri isolates.</title>
        <authorList>
            <person name="Fehlner-Peach H."/>
            <person name="Magnabosco C."/>
            <person name="Raghavan V."/>
            <person name="Scher J.U."/>
            <person name="Tett A."/>
            <person name="Cox L.M."/>
            <person name="Gottsegen C."/>
            <person name="Watters A."/>
            <person name="Wiltshire- Gordon J.D."/>
            <person name="Segata N."/>
            <person name="Bonneau R."/>
            <person name="Littman D.R."/>
        </authorList>
    </citation>
    <scope>NUCLEOTIDE SEQUENCE [LARGE SCALE GENOMIC DNA]</scope>
    <source>
        <strain evidence="5">iAQ1179</strain>
    </source>
</reference>
<evidence type="ECO:0000259" key="3">
    <source>
        <dbReference type="PROSITE" id="PS51820"/>
    </source>
</evidence>
<comment type="similarity">
    <text evidence="1">Belongs to the glycosyl hydrolase 3 family.</text>
</comment>
<proteinExistence type="inferred from homology"/>
<dbReference type="PROSITE" id="PS51820">
    <property type="entry name" value="PA14"/>
    <property type="match status" value="1"/>
</dbReference>